<dbReference type="Proteomes" id="UP001064489">
    <property type="component" value="Chromosome 6"/>
</dbReference>
<gene>
    <name evidence="2" type="ORF">LWI28_005814</name>
</gene>
<keyword evidence="3" id="KW-1185">Reference proteome</keyword>
<dbReference type="EMBL" id="JAJSOW010000004">
    <property type="protein sequence ID" value="KAI9191246.1"/>
    <property type="molecule type" value="Genomic_DNA"/>
</dbReference>
<name>A0AAD5J9J2_ACENE</name>
<accession>A0AAD5J9J2</accession>
<proteinExistence type="predicted"/>
<reference evidence="2" key="1">
    <citation type="journal article" date="2022" name="Plant J.">
        <title>Strategies of tolerance reflected in two North American maple genomes.</title>
        <authorList>
            <person name="McEvoy S.L."/>
            <person name="Sezen U.U."/>
            <person name="Trouern-Trend A."/>
            <person name="McMahon S.M."/>
            <person name="Schaberg P.G."/>
            <person name="Yang J."/>
            <person name="Wegrzyn J.L."/>
            <person name="Swenson N.G."/>
        </authorList>
    </citation>
    <scope>NUCLEOTIDE SEQUENCE</scope>
    <source>
        <strain evidence="2">91603</strain>
    </source>
</reference>
<reference evidence="2" key="2">
    <citation type="submission" date="2023-02" db="EMBL/GenBank/DDBJ databases">
        <authorList>
            <person name="Swenson N.G."/>
            <person name="Wegrzyn J.L."/>
            <person name="Mcevoy S.L."/>
        </authorList>
    </citation>
    <scope>NUCLEOTIDE SEQUENCE</scope>
    <source>
        <strain evidence="2">91603</strain>
        <tissue evidence="2">Leaf</tissue>
    </source>
</reference>
<dbReference type="AlphaFoldDB" id="A0AAD5J9J2"/>
<evidence type="ECO:0000313" key="2">
    <source>
        <dbReference type="EMBL" id="KAI9191246.1"/>
    </source>
</evidence>
<dbReference type="InterPro" id="IPR013103">
    <property type="entry name" value="RVT_2"/>
</dbReference>
<evidence type="ECO:0000313" key="3">
    <source>
        <dbReference type="Proteomes" id="UP001064489"/>
    </source>
</evidence>
<sequence>MKSINVKIDDLSVLDIYDGNGVNEPNENILNDTNTHIDVTSNESSQKDENDSVDEVGSLENEYALIDNQQNDQVVESSHSRLRNSHYQEDIIGDLNEGVRTRNHIANQISYACYTSQIEPQNINEAIVDEYWVGAMQEELNQFERNEVWSLVPRPKDTNVIGTKWVFRNKTEESGMIERNKARLVAKGYTQVDGVDFNETLHRLHVLSPLDFCRPLLVLTTKNGRGPK</sequence>
<comment type="caution">
    <text evidence="2">The sequence shown here is derived from an EMBL/GenBank/DDBJ whole genome shotgun (WGS) entry which is preliminary data.</text>
</comment>
<evidence type="ECO:0000259" key="1">
    <source>
        <dbReference type="Pfam" id="PF07727"/>
    </source>
</evidence>
<dbReference type="Pfam" id="PF07727">
    <property type="entry name" value="RVT_2"/>
    <property type="match status" value="1"/>
</dbReference>
<protein>
    <recommendedName>
        <fullName evidence="1">Reverse transcriptase Ty1/copia-type domain-containing protein</fullName>
    </recommendedName>
</protein>
<feature type="domain" description="Reverse transcriptase Ty1/copia-type" evidence="1">
    <location>
        <begin position="146"/>
        <end position="203"/>
    </location>
</feature>
<organism evidence="2 3">
    <name type="scientific">Acer negundo</name>
    <name type="common">Box elder</name>
    <dbReference type="NCBI Taxonomy" id="4023"/>
    <lineage>
        <taxon>Eukaryota</taxon>
        <taxon>Viridiplantae</taxon>
        <taxon>Streptophyta</taxon>
        <taxon>Embryophyta</taxon>
        <taxon>Tracheophyta</taxon>
        <taxon>Spermatophyta</taxon>
        <taxon>Magnoliopsida</taxon>
        <taxon>eudicotyledons</taxon>
        <taxon>Gunneridae</taxon>
        <taxon>Pentapetalae</taxon>
        <taxon>rosids</taxon>
        <taxon>malvids</taxon>
        <taxon>Sapindales</taxon>
        <taxon>Sapindaceae</taxon>
        <taxon>Hippocastanoideae</taxon>
        <taxon>Acereae</taxon>
        <taxon>Acer</taxon>
    </lineage>
</organism>